<dbReference type="PANTHER" id="PTHR37549:SF1">
    <property type="entry name" value="LIPOPROTEIN LPRI"/>
    <property type="match status" value="1"/>
</dbReference>
<evidence type="ECO:0000313" key="3">
    <source>
        <dbReference type="Proteomes" id="UP001361239"/>
    </source>
</evidence>
<dbReference type="PANTHER" id="PTHR37549">
    <property type="entry name" value="LIPOPROTEIN LPRI"/>
    <property type="match status" value="1"/>
</dbReference>
<dbReference type="Proteomes" id="UP001361239">
    <property type="component" value="Unassembled WGS sequence"/>
</dbReference>
<dbReference type="InterPro" id="IPR052755">
    <property type="entry name" value="Lysozyme_Inhibitor_LprI"/>
</dbReference>
<protein>
    <recommendedName>
        <fullName evidence="4">Lysozyme inhibitor LprI N-terminal domain-containing protein</fullName>
    </recommendedName>
</protein>
<gene>
    <name evidence="2" type="ORF">WG901_09870</name>
</gene>
<comment type="caution">
    <text evidence="2">The sequence shown here is derived from an EMBL/GenBank/DDBJ whole genome shotgun (WGS) entry which is preliminary data.</text>
</comment>
<evidence type="ECO:0008006" key="4">
    <source>
        <dbReference type="Google" id="ProtNLM"/>
    </source>
</evidence>
<organism evidence="2 3">
    <name type="scientific">Novosphingobium anseongense</name>
    <dbReference type="NCBI Taxonomy" id="3133436"/>
    <lineage>
        <taxon>Bacteria</taxon>
        <taxon>Pseudomonadati</taxon>
        <taxon>Pseudomonadota</taxon>
        <taxon>Alphaproteobacteria</taxon>
        <taxon>Sphingomonadales</taxon>
        <taxon>Sphingomonadaceae</taxon>
        <taxon>Novosphingobium</taxon>
    </lineage>
</organism>
<dbReference type="RefSeq" id="WP_339586899.1">
    <property type="nucleotide sequence ID" value="NZ_JBBHJZ010000002.1"/>
</dbReference>
<accession>A0ABU8RW52</accession>
<dbReference type="EMBL" id="JBBHJZ010000002">
    <property type="protein sequence ID" value="MEJ5976941.1"/>
    <property type="molecule type" value="Genomic_DNA"/>
</dbReference>
<reference evidence="2 3" key="1">
    <citation type="submission" date="2024-03" db="EMBL/GenBank/DDBJ databases">
        <authorList>
            <person name="Jo J.-H."/>
        </authorList>
    </citation>
    <scope>NUCLEOTIDE SEQUENCE [LARGE SCALE GENOMIC DNA]</scope>
    <source>
        <strain evidence="2 3">PS1R-30</strain>
    </source>
</reference>
<keyword evidence="3" id="KW-1185">Reference proteome</keyword>
<sequence length="231" mass="24941">MTSRVAMGFVLAIGAALLAPAAQARGIDCSKATTRLDKIICADPQMREYDGRIATAYASALTVWNGAIAAYVRRDQAAWLSAFRAIGVDDNGGCTLDDRDCIRAEMLHRTEDVESGTYVHSGVYLAADGRKLLLTPRRANGYALRVFKLPDRNVTSLDEERAALWDGPNAMVAKMGDANGAPLPKACTLRLVPTPLAIAVTQTGACDGHSYAGSYRRDLKQTLADYQLELF</sequence>
<evidence type="ECO:0000313" key="2">
    <source>
        <dbReference type="EMBL" id="MEJ5976941.1"/>
    </source>
</evidence>
<evidence type="ECO:0000256" key="1">
    <source>
        <dbReference type="SAM" id="SignalP"/>
    </source>
</evidence>
<name>A0ABU8RW52_9SPHN</name>
<feature type="signal peptide" evidence="1">
    <location>
        <begin position="1"/>
        <end position="24"/>
    </location>
</feature>
<feature type="chain" id="PRO_5046276678" description="Lysozyme inhibitor LprI N-terminal domain-containing protein" evidence="1">
    <location>
        <begin position="25"/>
        <end position="231"/>
    </location>
</feature>
<proteinExistence type="predicted"/>
<keyword evidence="1" id="KW-0732">Signal</keyword>